<accession>A0A941IMD0</accession>
<evidence type="ECO:0000313" key="3">
    <source>
        <dbReference type="Proteomes" id="UP000675781"/>
    </source>
</evidence>
<reference evidence="2" key="1">
    <citation type="submission" date="2021-04" db="EMBL/GenBank/DDBJ databases">
        <title>Genome based classification of Actinospica acidithermotolerans sp. nov., an actinobacterium isolated from an Indonesian hot spring.</title>
        <authorList>
            <person name="Kusuma A.B."/>
            <person name="Putra K.E."/>
            <person name="Nafisah S."/>
            <person name="Loh J."/>
            <person name="Nouioui I."/>
            <person name="Goodfellow M."/>
        </authorList>
    </citation>
    <scope>NUCLEOTIDE SEQUENCE</scope>
    <source>
        <strain evidence="2">CSCA 57</strain>
    </source>
</reference>
<sequence>MSPRRNTNRPDHDPDGLARAFGHQRTESGADGDWVVRSVTGAAAGKTYRCPGCDQEIPPGTPHLVVWPGVPEYGSGGGVGERRHWHTPCWNARSRRRRR</sequence>
<dbReference type="Proteomes" id="UP000675781">
    <property type="component" value="Unassembled WGS sequence"/>
</dbReference>
<protein>
    <recommendedName>
        <fullName evidence="4">ATP/GTP-binding protein</fullName>
    </recommendedName>
</protein>
<evidence type="ECO:0000313" key="2">
    <source>
        <dbReference type="EMBL" id="MBR7834030.1"/>
    </source>
</evidence>
<keyword evidence="3" id="KW-1185">Reference proteome</keyword>
<organism evidence="2 3">
    <name type="scientific">Actinospica durhamensis</name>
    <dbReference type="NCBI Taxonomy" id="1508375"/>
    <lineage>
        <taxon>Bacteria</taxon>
        <taxon>Bacillati</taxon>
        <taxon>Actinomycetota</taxon>
        <taxon>Actinomycetes</taxon>
        <taxon>Catenulisporales</taxon>
        <taxon>Actinospicaceae</taxon>
        <taxon>Actinospica</taxon>
    </lineage>
</organism>
<evidence type="ECO:0008006" key="4">
    <source>
        <dbReference type="Google" id="ProtNLM"/>
    </source>
</evidence>
<dbReference type="RefSeq" id="WP_212528551.1">
    <property type="nucleotide sequence ID" value="NZ_JAGSOG010000046.1"/>
</dbReference>
<feature type="region of interest" description="Disordered" evidence="1">
    <location>
        <begin position="75"/>
        <end position="99"/>
    </location>
</feature>
<gene>
    <name evidence="2" type="ORF">KDL01_12190</name>
</gene>
<dbReference type="AlphaFoldDB" id="A0A941IMD0"/>
<proteinExistence type="predicted"/>
<evidence type="ECO:0000256" key="1">
    <source>
        <dbReference type="SAM" id="MobiDB-lite"/>
    </source>
</evidence>
<dbReference type="EMBL" id="JAGSOG010000046">
    <property type="protein sequence ID" value="MBR7834030.1"/>
    <property type="molecule type" value="Genomic_DNA"/>
</dbReference>
<name>A0A941IMD0_9ACTN</name>
<comment type="caution">
    <text evidence="2">The sequence shown here is derived from an EMBL/GenBank/DDBJ whole genome shotgun (WGS) entry which is preliminary data.</text>
</comment>